<evidence type="ECO:0000256" key="3">
    <source>
        <dbReference type="ARBA" id="ARBA00022833"/>
    </source>
</evidence>
<keyword evidence="1" id="KW-0479">Metal-binding</keyword>
<organism evidence="6 7">
    <name type="scientific">Raphidocelis subcapitata</name>
    <dbReference type="NCBI Taxonomy" id="307507"/>
    <lineage>
        <taxon>Eukaryota</taxon>
        <taxon>Viridiplantae</taxon>
        <taxon>Chlorophyta</taxon>
        <taxon>core chlorophytes</taxon>
        <taxon>Chlorophyceae</taxon>
        <taxon>CS clade</taxon>
        <taxon>Sphaeropleales</taxon>
        <taxon>Selenastraceae</taxon>
        <taxon>Raphidocelis</taxon>
    </lineage>
</organism>
<evidence type="ECO:0000256" key="2">
    <source>
        <dbReference type="ARBA" id="ARBA00022771"/>
    </source>
</evidence>
<dbReference type="OrthoDB" id="749011at2759"/>
<feature type="domain" description="AtC3H23-like CCCH zinc finger" evidence="5">
    <location>
        <begin position="16"/>
        <end position="49"/>
    </location>
</feature>
<dbReference type="InterPro" id="IPR045234">
    <property type="entry name" value="Unkempt-like"/>
</dbReference>
<keyword evidence="4" id="KW-0238">DNA-binding</keyword>
<dbReference type="Proteomes" id="UP000247498">
    <property type="component" value="Unassembled WGS sequence"/>
</dbReference>
<proteinExistence type="predicted"/>
<keyword evidence="3" id="KW-0862">Zinc</keyword>
<name>A0A2V0PCK5_9CHLO</name>
<evidence type="ECO:0000313" key="7">
    <source>
        <dbReference type="Proteomes" id="UP000247498"/>
    </source>
</evidence>
<protein>
    <recommendedName>
        <fullName evidence="5">AtC3H23-like CCCH zinc finger domain-containing protein</fullName>
    </recommendedName>
</protein>
<dbReference type="Pfam" id="PF25512">
    <property type="entry name" value="zf-CCCH_AtC3H23"/>
    <property type="match status" value="1"/>
</dbReference>
<keyword evidence="2" id="KW-0863">Zinc-finger</keyword>
<evidence type="ECO:0000313" key="6">
    <source>
        <dbReference type="EMBL" id="GBF97578.1"/>
    </source>
</evidence>
<dbReference type="STRING" id="307507.A0A2V0PCK5"/>
<feature type="non-terminal residue" evidence="6">
    <location>
        <position position="65"/>
    </location>
</feature>
<dbReference type="PANTHER" id="PTHR14493">
    <property type="entry name" value="UNKEMPT FAMILY MEMBER"/>
    <property type="match status" value="1"/>
</dbReference>
<evidence type="ECO:0000259" key="5">
    <source>
        <dbReference type="Pfam" id="PF25512"/>
    </source>
</evidence>
<evidence type="ECO:0000256" key="4">
    <source>
        <dbReference type="ARBA" id="ARBA00023125"/>
    </source>
</evidence>
<sequence>MEHPREMAPDDDTIAEFLMHSYKVIPCNKRFRHDWSTCPFAHNGEMAARRDPTKTMPIFCWHSKQ</sequence>
<dbReference type="PANTHER" id="PTHR14493:SF50">
    <property type="entry name" value="RING FINGER PROTEIN UNKEMPT"/>
    <property type="match status" value="1"/>
</dbReference>
<dbReference type="GO" id="GO:0003677">
    <property type="term" value="F:DNA binding"/>
    <property type="evidence" value="ECO:0007669"/>
    <property type="project" value="UniProtKB-KW"/>
</dbReference>
<dbReference type="AlphaFoldDB" id="A0A2V0PCK5"/>
<dbReference type="InterPro" id="IPR057444">
    <property type="entry name" value="Znf-CCCH_AtC3H23-like"/>
</dbReference>
<dbReference type="GO" id="GO:0008270">
    <property type="term" value="F:zinc ion binding"/>
    <property type="evidence" value="ECO:0007669"/>
    <property type="project" value="UniProtKB-KW"/>
</dbReference>
<gene>
    <name evidence="6" type="ORF">Rsub_10179</name>
</gene>
<evidence type="ECO:0000256" key="1">
    <source>
        <dbReference type="ARBA" id="ARBA00022723"/>
    </source>
</evidence>
<dbReference type="EMBL" id="BDRX01000102">
    <property type="protein sequence ID" value="GBF97578.1"/>
    <property type="molecule type" value="Genomic_DNA"/>
</dbReference>
<accession>A0A2V0PCK5</accession>
<dbReference type="InParanoid" id="A0A2V0PCK5"/>
<comment type="caution">
    <text evidence="6">The sequence shown here is derived from an EMBL/GenBank/DDBJ whole genome shotgun (WGS) entry which is preliminary data.</text>
</comment>
<reference evidence="6 7" key="1">
    <citation type="journal article" date="2018" name="Sci. Rep.">
        <title>Raphidocelis subcapitata (=Pseudokirchneriella subcapitata) provides an insight into genome evolution and environmental adaptations in the Sphaeropleales.</title>
        <authorList>
            <person name="Suzuki S."/>
            <person name="Yamaguchi H."/>
            <person name="Nakajima N."/>
            <person name="Kawachi M."/>
        </authorList>
    </citation>
    <scope>NUCLEOTIDE SEQUENCE [LARGE SCALE GENOMIC DNA]</scope>
    <source>
        <strain evidence="6 7">NIES-35</strain>
    </source>
</reference>
<keyword evidence="7" id="KW-1185">Reference proteome</keyword>